<dbReference type="FunCoup" id="A0A0Q3N6D1">
    <property type="interactions" value="319"/>
</dbReference>
<keyword evidence="5" id="KW-1185">Reference proteome</keyword>
<reference evidence="4" key="3">
    <citation type="submission" date="2018-08" db="UniProtKB">
        <authorList>
            <consortium name="EnsemblPlants"/>
        </authorList>
    </citation>
    <scope>IDENTIFICATION</scope>
    <source>
        <strain evidence="4">cv. Bd21</strain>
    </source>
</reference>
<dbReference type="SUPFAM" id="SSF46565">
    <property type="entry name" value="Chaperone J-domain"/>
    <property type="match status" value="1"/>
</dbReference>
<dbReference type="PANTHER" id="PTHR44137">
    <property type="entry name" value="BNAC03G44070D PROTEIN"/>
    <property type="match status" value="1"/>
</dbReference>
<evidence type="ECO:0000256" key="1">
    <source>
        <dbReference type="SAM" id="MobiDB-lite"/>
    </source>
</evidence>
<dbReference type="SMART" id="SM00271">
    <property type="entry name" value="DnaJ"/>
    <property type="match status" value="1"/>
</dbReference>
<evidence type="ECO:0000259" key="2">
    <source>
        <dbReference type="PROSITE" id="PS50076"/>
    </source>
</evidence>
<evidence type="ECO:0000313" key="3">
    <source>
        <dbReference type="EMBL" id="KQK12254.1"/>
    </source>
</evidence>
<dbReference type="InParanoid" id="A0A0Q3N6D1"/>
<dbReference type="PANTHER" id="PTHR44137:SF16">
    <property type="entry name" value="OS03G0837400 PROTEIN"/>
    <property type="match status" value="1"/>
</dbReference>
<dbReference type="GO" id="GO:0005783">
    <property type="term" value="C:endoplasmic reticulum"/>
    <property type="evidence" value="ECO:0007669"/>
    <property type="project" value="UniProtKB-ARBA"/>
</dbReference>
<dbReference type="OrthoDB" id="10250354at2759"/>
<feature type="compositionally biased region" description="Polar residues" evidence="1">
    <location>
        <begin position="36"/>
        <end position="46"/>
    </location>
</feature>
<organism evidence="3">
    <name type="scientific">Brachypodium distachyon</name>
    <name type="common">Purple false brome</name>
    <name type="synonym">Trachynia distachya</name>
    <dbReference type="NCBI Taxonomy" id="15368"/>
    <lineage>
        <taxon>Eukaryota</taxon>
        <taxon>Viridiplantae</taxon>
        <taxon>Streptophyta</taxon>
        <taxon>Embryophyta</taxon>
        <taxon>Tracheophyta</taxon>
        <taxon>Spermatophyta</taxon>
        <taxon>Magnoliopsida</taxon>
        <taxon>Liliopsida</taxon>
        <taxon>Poales</taxon>
        <taxon>Poaceae</taxon>
        <taxon>BOP clade</taxon>
        <taxon>Pooideae</taxon>
        <taxon>Stipodae</taxon>
        <taxon>Brachypodieae</taxon>
        <taxon>Brachypodium</taxon>
    </lineage>
</organism>
<dbReference type="InterPro" id="IPR001623">
    <property type="entry name" value="DnaJ_domain"/>
</dbReference>
<reference evidence="3 4" key="1">
    <citation type="journal article" date="2010" name="Nature">
        <title>Genome sequencing and analysis of the model grass Brachypodium distachyon.</title>
        <authorList>
            <consortium name="International Brachypodium Initiative"/>
        </authorList>
    </citation>
    <scope>NUCLEOTIDE SEQUENCE [LARGE SCALE GENOMIC DNA]</scope>
    <source>
        <strain evidence="3 4">Bd21</strain>
    </source>
</reference>
<proteinExistence type="predicted"/>
<dbReference type="CDD" id="cd06257">
    <property type="entry name" value="DnaJ"/>
    <property type="match status" value="1"/>
</dbReference>
<dbReference type="PROSITE" id="PS50076">
    <property type="entry name" value="DNAJ_2"/>
    <property type="match status" value="1"/>
</dbReference>
<evidence type="ECO:0000313" key="4">
    <source>
        <dbReference type="EnsemblPlants" id="KQK12254"/>
    </source>
</evidence>
<dbReference type="Pfam" id="PF00226">
    <property type="entry name" value="DnaJ"/>
    <property type="match status" value="1"/>
</dbReference>
<feature type="region of interest" description="Disordered" evidence="1">
    <location>
        <begin position="244"/>
        <end position="275"/>
    </location>
</feature>
<evidence type="ECO:0000313" key="5">
    <source>
        <dbReference type="Proteomes" id="UP000008810"/>
    </source>
</evidence>
<gene>
    <name evidence="3" type="ORF">BRADI_1g02475v3</name>
</gene>
<feature type="region of interest" description="Disordered" evidence="1">
    <location>
        <begin position="1"/>
        <end position="52"/>
    </location>
</feature>
<dbReference type="EMBL" id="CM000880">
    <property type="protein sequence ID" value="KQK12254.1"/>
    <property type="molecule type" value="Genomic_DNA"/>
</dbReference>
<dbReference type="Gramene" id="KQK12254">
    <property type="protein sequence ID" value="KQK12254"/>
    <property type="gene ID" value="BRADI_1g02475v3"/>
</dbReference>
<dbReference type="AlphaFoldDB" id="A0A0Q3N6D1"/>
<dbReference type="Proteomes" id="UP000008810">
    <property type="component" value="Chromosome 1"/>
</dbReference>
<dbReference type="EnsemblPlants" id="KQK12254">
    <property type="protein sequence ID" value="KQK12254"/>
    <property type="gene ID" value="BRADI_1g02475v3"/>
</dbReference>
<feature type="compositionally biased region" description="Gly residues" evidence="1">
    <location>
        <begin position="266"/>
        <end position="275"/>
    </location>
</feature>
<feature type="domain" description="J" evidence="2">
    <location>
        <begin position="183"/>
        <end position="260"/>
    </location>
</feature>
<protein>
    <recommendedName>
        <fullName evidence="2">J domain-containing protein</fullName>
    </recommendedName>
</protein>
<dbReference type="Gene3D" id="1.10.287.110">
    <property type="entry name" value="DnaJ domain"/>
    <property type="match status" value="1"/>
</dbReference>
<reference evidence="3" key="2">
    <citation type="submission" date="2017-06" db="EMBL/GenBank/DDBJ databases">
        <title>WGS assembly of Brachypodium distachyon.</title>
        <authorList>
            <consortium name="The International Brachypodium Initiative"/>
            <person name="Lucas S."/>
            <person name="Harmon-Smith M."/>
            <person name="Lail K."/>
            <person name="Tice H."/>
            <person name="Grimwood J."/>
            <person name="Bruce D."/>
            <person name="Barry K."/>
            <person name="Shu S."/>
            <person name="Lindquist E."/>
            <person name="Wang M."/>
            <person name="Pitluck S."/>
            <person name="Vogel J.P."/>
            <person name="Garvin D.F."/>
            <person name="Mockler T.C."/>
            <person name="Schmutz J."/>
            <person name="Rokhsar D."/>
            <person name="Bevan M.W."/>
        </authorList>
    </citation>
    <scope>NUCLEOTIDE SEQUENCE</scope>
    <source>
        <strain evidence="3">Bd21</strain>
    </source>
</reference>
<dbReference type="InterPro" id="IPR036869">
    <property type="entry name" value="J_dom_sf"/>
</dbReference>
<name>A0A0Q3N6D1_BRADI</name>
<sequence length="385" mass="40426">MGPAMTGSPRMGPAMTGSPRMGPARTGLPRMGPAMTGSSRISTGKSSCERRRSRTGGYCSGCCDGTEGTASKTSSWWGVSAVSRASFLAHLMEVISCLWALSESGGCSARRSRSSALQRGCREAPEARGGAFLAGDVPGALRLAQKAQAQVRSLPGLAGALAAYEVHHAAAEAASGKKKNSSWCYAVLGIAVRTPSQVTHEALKGRYRRFCLALHPDKNRSAAAEGAFKLLQDAWAALSALHPPAPAAHKQPKPGPEKTGSSYTGAGDGGGGGGWRPREFRSVFCVGCGSEYRMPVDEDVGGPAGFKCGFCSRGEYPPPPPPPPRTNGFPCPGKCPGFGAPYARCRVSVGTWWVRCVACRLYAKLDVRTPYAFSHLDGGMKREEL</sequence>
<accession>A0A0Q3N6D1</accession>